<keyword evidence="6 8" id="KW-0472">Membrane</keyword>
<keyword evidence="2 8" id="KW-0812">Transmembrane</keyword>
<evidence type="ECO:0000256" key="2">
    <source>
        <dbReference type="ARBA" id="ARBA00022692"/>
    </source>
</evidence>
<dbReference type="GO" id="GO:0006629">
    <property type="term" value="P:lipid metabolic process"/>
    <property type="evidence" value="ECO:0007669"/>
    <property type="project" value="UniProtKB-KW"/>
</dbReference>
<dbReference type="OrthoDB" id="3990054at2759"/>
<evidence type="ECO:0000256" key="4">
    <source>
        <dbReference type="ARBA" id="ARBA00022989"/>
    </source>
</evidence>
<evidence type="ECO:0000313" key="9">
    <source>
        <dbReference type="EMBL" id="KIK30386.1"/>
    </source>
</evidence>
<evidence type="ECO:0000256" key="3">
    <source>
        <dbReference type="ARBA" id="ARBA00022824"/>
    </source>
</evidence>
<feature type="region of interest" description="Disordered" evidence="7">
    <location>
        <begin position="1"/>
        <end position="26"/>
    </location>
</feature>
<dbReference type="PANTHER" id="PTHR21212">
    <property type="entry name" value="BERNARDINELLI-SEIP CONGENITAL LIPODYSTROPHY 2 HOMOLOG BSCL2 PROTEIN"/>
    <property type="match status" value="1"/>
</dbReference>
<keyword evidence="3" id="KW-0256">Endoplasmic reticulum</keyword>
<dbReference type="Pfam" id="PF06775">
    <property type="entry name" value="Seipin"/>
    <property type="match status" value="1"/>
</dbReference>
<keyword evidence="10" id="KW-1185">Reference proteome</keyword>
<organism evidence="9 10">
    <name type="scientific">Pisolithus microcarpus 441</name>
    <dbReference type="NCBI Taxonomy" id="765257"/>
    <lineage>
        <taxon>Eukaryota</taxon>
        <taxon>Fungi</taxon>
        <taxon>Dikarya</taxon>
        <taxon>Basidiomycota</taxon>
        <taxon>Agaricomycotina</taxon>
        <taxon>Agaricomycetes</taxon>
        <taxon>Agaricomycetidae</taxon>
        <taxon>Boletales</taxon>
        <taxon>Sclerodermatineae</taxon>
        <taxon>Pisolithaceae</taxon>
        <taxon>Pisolithus</taxon>
    </lineage>
</organism>
<dbReference type="PANTHER" id="PTHR21212:SF0">
    <property type="entry name" value="SEIPIN"/>
    <property type="match status" value="1"/>
</dbReference>
<name>A0A0C9ZLP5_9AGAM</name>
<dbReference type="AlphaFoldDB" id="A0A0C9ZLP5"/>
<feature type="compositionally biased region" description="Basic and acidic residues" evidence="7">
    <location>
        <begin position="7"/>
        <end position="17"/>
    </location>
</feature>
<feature type="compositionally biased region" description="Polar residues" evidence="7">
    <location>
        <begin position="302"/>
        <end position="314"/>
    </location>
</feature>
<feature type="region of interest" description="Disordered" evidence="7">
    <location>
        <begin position="328"/>
        <end position="362"/>
    </location>
</feature>
<feature type="transmembrane region" description="Helical" evidence="8">
    <location>
        <begin position="231"/>
        <end position="254"/>
    </location>
</feature>
<dbReference type="GO" id="GO:0005789">
    <property type="term" value="C:endoplasmic reticulum membrane"/>
    <property type="evidence" value="ECO:0007669"/>
    <property type="project" value="UniProtKB-SubCell"/>
</dbReference>
<proteinExistence type="predicted"/>
<feature type="region of interest" description="Disordered" evidence="7">
    <location>
        <begin position="267"/>
        <end position="314"/>
    </location>
</feature>
<keyword evidence="4 8" id="KW-1133">Transmembrane helix</keyword>
<gene>
    <name evidence="9" type="ORF">PISMIDRAFT_87622</name>
</gene>
<dbReference type="GO" id="GO:0140042">
    <property type="term" value="P:lipid droplet formation"/>
    <property type="evidence" value="ECO:0007669"/>
    <property type="project" value="UniProtKB-ARBA"/>
</dbReference>
<dbReference type="Proteomes" id="UP000054018">
    <property type="component" value="Unassembled WGS sequence"/>
</dbReference>
<dbReference type="CDD" id="cd23995">
    <property type="entry name" value="Seipin_BSCL2_like"/>
    <property type="match status" value="1"/>
</dbReference>
<evidence type="ECO:0000256" key="5">
    <source>
        <dbReference type="ARBA" id="ARBA00023098"/>
    </source>
</evidence>
<dbReference type="STRING" id="765257.A0A0C9ZLP5"/>
<dbReference type="EMBL" id="KN833687">
    <property type="protein sequence ID" value="KIK30386.1"/>
    <property type="molecule type" value="Genomic_DNA"/>
</dbReference>
<reference evidence="9 10" key="1">
    <citation type="submission" date="2014-04" db="EMBL/GenBank/DDBJ databases">
        <authorList>
            <consortium name="DOE Joint Genome Institute"/>
            <person name="Kuo A."/>
            <person name="Kohler A."/>
            <person name="Costa M.D."/>
            <person name="Nagy L.G."/>
            <person name="Floudas D."/>
            <person name="Copeland A."/>
            <person name="Barry K.W."/>
            <person name="Cichocki N."/>
            <person name="Veneault-Fourrey C."/>
            <person name="LaButti K."/>
            <person name="Lindquist E.A."/>
            <person name="Lipzen A."/>
            <person name="Lundell T."/>
            <person name="Morin E."/>
            <person name="Murat C."/>
            <person name="Sun H."/>
            <person name="Tunlid A."/>
            <person name="Henrissat B."/>
            <person name="Grigoriev I.V."/>
            <person name="Hibbett D.S."/>
            <person name="Martin F."/>
            <person name="Nordberg H.P."/>
            <person name="Cantor M.N."/>
            <person name="Hua S.X."/>
        </authorList>
    </citation>
    <scope>NUCLEOTIDE SEQUENCE [LARGE SCALE GENOMIC DNA]</scope>
    <source>
        <strain evidence="9 10">441</strain>
    </source>
</reference>
<evidence type="ECO:0000256" key="6">
    <source>
        <dbReference type="ARBA" id="ARBA00023136"/>
    </source>
</evidence>
<evidence type="ECO:0000256" key="8">
    <source>
        <dbReference type="SAM" id="Phobius"/>
    </source>
</evidence>
<sequence length="362" mass="39790">MASSHSVKVELGDEKPEQPSASVGNPAPPTPAPLLIRLLRPFVPQLVCLVVFLALIPIVVSVSLFSGWYVWKNVAVGWETEVYLQYGDGVPPYAEVSLPQLSPNHPYDISLHLSIPASDANFALGNFMASLTLVTPSNRTLATVRRPAIALPSRRSYLYSSPPLLINLDIPLLSSYTSGTSRVNALVEIGRRDEWRKLGGGEGRELSVATSSLKGTVRYQGVRGLVSRFPLVSATLSLVAFFVLSMLVLTACILPTIRWQLPSEEDTIIAPRSPSPPRRTPGPGKSFRARKRQRTTYPMEGRSQSSVGPITPSVQIVTDEYPDLQALKMEDVPVDIPPATHDERPLRRRRSRATDSMYDSDR</sequence>
<dbReference type="HOGENOM" id="CLU_064559_0_0_1"/>
<dbReference type="InterPro" id="IPR009617">
    <property type="entry name" value="Seipin"/>
</dbReference>
<evidence type="ECO:0008006" key="11">
    <source>
        <dbReference type="Google" id="ProtNLM"/>
    </source>
</evidence>
<evidence type="ECO:0000256" key="1">
    <source>
        <dbReference type="ARBA" id="ARBA00004477"/>
    </source>
</evidence>
<evidence type="ECO:0000256" key="7">
    <source>
        <dbReference type="SAM" id="MobiDB-lite"/>
    </source>
</evidence>
<reference evidence="10" key="2">
    <citation type="submission" date="2015-01" db="EMBL/GenBank/DDBJ databases">
        <title>Evolutionary Origins and Diversification of the Mycorrhizal Mutualists.</title>
        <authorList>
            <consortium name="DOE Joint Genome Institute"/>
            <consortium name="Mycorrhizal Genomics Consortium"/>
            <person name="Kohler A."/>
            <person name="Kuo A."/>
            <person name="Nagy L.G."/>
            <person name="Floudas D."/>
            <person name="Copeland A."/>
            <person name="Barry K.W."/>
            <person name="Cichocki N."/>
            <person name="Veneault-Fourrey C."/>
            <person name="LaButti K."/>
            <person name="Lindquist E.A."/>
            <person name="Lipzen A."/>
            <person name="Lundell T."/>
            <person name="Morin E."/>
            <person name="Murat C."/>
            <person name="Riley R."/>
            <person name="Ohm R."/>
            <person name="Sun H."/>
            <person name="Tunlid A."/>
            <person name="Henrissat B."/>
            <person name="Grigoriev I.V."/>
            <person name="Hibbett D.S."/>
            <person name="Martin F."/>
        </authorList>
    </citation>
    <scope>NUCLEOTIDE SEQUENCE [LARGE SCALE GENOMIC DNA]</scope>
    <source>
        <strain evidence="10">441</strain>
    </source>
</reference>
<evidence type="ECO:0000313" key="10">
    <source>
        <dbReference type="Proteomes" id="UP000054018"/>
    </source>
</evidence>
<feature type="transmembrane region" description="Helical" evidence="8">
    <location>
        <begin position="46"/>
        <end position="71"/>
    </location>
</feature>
<protein>
    <recommendedName>
        <fullName evidence="11">Seipin</fullName>
    </recommendedName>
</protein>
<keyword evidence="5" id="KW-0443">Lipid metabolism</keyword>
<accession>A0A0C9ZLP5</accession>
<comment type="subcellular location">
    <subcellularLocation>
        <location evidence="1">Endoplasmic reticulum membrane</location>
        <topology evidence="1">Multi-pass membrane protein</topology>
    </subcellularLocation>
</comment>